<comment type="similarity">
    <text evidence="1">Belongs to the sodium:galactoside symporter (TC 2.A.2) family.</text>
</comment>
<keyword evidence="4" id="KW-1185">Reference proteome</keyword>
<evidence type="ECO:0000313" key="4">
    <source>
        <dbReference type="Proteomes" id="UP000250831"/>
    </source>
</evidence>
<dbReference type="Gene3D" id="1.20.1250.20">
    <property type="entry name" value="MFS general substrate transporter like domains"/>
    <property type="match status" value="2"/>
</dbReference>
<dbReference type="NCBIfam" id="TIGR00792">
    <property type="entry name" value="gph"/>
    <property type="match status" value="1"/>
</dbReference>
<dbReference type="PANTHER" id="PTHR11328">
    <property type="entry name" value="MAJOR FACILITATOR SUPERFAMILY DOMAIN-CONTAINING PROTEIN"/>
    <property type="match status" value="1"/>
</dbReference>
<feature type="transmembrane region" description="Helical" evidence="2">
    <location>
        <begin position="427"/>
        <end position="447"/>
    </location>
</feature>
<dbReference type="AlphaFoldDB" id="A0A363NT67"/>
<dbReference type="EMBL" id="QCXX01000003">
    <property type="protein sequence ID" value="PUV23959.1"/>
    <property type="molecule type" value="Genomic_DNA"/>
</dbReference>
<feature type="transmembrane region" description="Helical" evidence="2">
    <location>
        <begin position="161"/>
        <end position="181"/>
    </location>
</feature>
<keyword evidence="2" id="KW-0472">Membrane</keyword>
<dbReference type="InterPro" id="IPR036259">
    <property type="entry name" value="MFS_trans_sf"/>
</dbReference>
<gene>
    <name evidence="3" type="ORF">DCO56_11295</name>
</gene>
<dbReference type="CDD" id="cd17332">
    <property type="entry name" value="MFS_MelB_like"/>
    <property type="match status" value="1"/>
</dbReference>
<dbReference type="GO" id="GO:0008643">
    <property type="term" value="P:carbohydrate transport"/>
    <property type="evidence" value="ECO:0007669"/>
    <property type="project" value="InterPro"/>
</dbReference>
<accession>A0A363NT67</accession>
<feature type="transmembrane region" description="Helical" evidence="2">
    <location>
        <begin position="93"/>
        <end position="113"/>
    </location>
</feature>
<feature type="transmembrane region" description="Helical" evidence="2">
    <location>
        <begin position="390"/>
        <end position="412"/>
    </location>
</feature>
<dbReference type="InterPro" id="IPR001927">
    <property type="entry name" value="Na/Gal_symport"/>
</dbReference>
<dbReference type="OrthoDB" id="9764596at2"/>
<feature type="transmembrane region" description="Helical" evidence="2">
    <location>
        <begin position="351"/>
        <end position="369"/>
    </location>
</feature>
<feature type="transmembrane region" description="Helical" evidence="2">
    <location>
        <begin position="282"/>
        <end position="300"/>
    </location>
</feature>
<feature type="transmembrane region" description="Helical" evidence="2">
    <location>
        <begin position="249"/>
        <end position="270"/>
    </location>
</feature>
<name>A0A363NT67_9SPHI</name>
<dbReference type="Pfam" id="PF13347">
    <property type="entry name" value="MFS_2"/>
    <property type="match status" value="1"/>
</dbReference>
<sequence length="470" mass="52178">MDQCITEVKPIKGFYKLSMKQRMGFGAGDLAQNLIYQTVSMYLLIFYTNVYGISAASAGIMFLIVRIVDVIWDPVVGAFVDKNSPRMGKYRSYLLLGGIPLTGFAILCFWNGFSGSLTYAYITYIGLSMLYTLVNVPYGALNASLTRDTDEVTKLTSTRMFMANIGGLAVGYGVPLVVKYFSPDGKINSKDSAEAWFVTMLIYALVGLVLLFFCFSQTKERVIMDEKDTENVKVSDLWQEFKHNRPLRILAFFFITAFSMMAIGNSAGSYYMIYNVNAPDMLPYFMALGSIPAFIFMPLIPAIKRAIGKKQMFYVFLGIAILGMIMLYVISTNEALKGNTWLVLSAQFIKSTGVIVATGYMWALVPEVISYGEYKTGKRISGIVNALTGIFYKAGMALGGIVPGLVLAYVAFDKDNVATQSDMAEKGILWLVAVIPAILLLLAMYVISKYELDDATIDKINREIESRVNY</sequence>
<feature type="transmembrane region" description="Helical" evidence="2">
    <location>
        <begin position="312"/>
        <end position="331"/>
    </location>
</feature>
<keyword evidence="2" id="KW-1133">Transmembrane helix</keyword>
<evidence type="ECO:0000313" key="3">
    <source>
        <dbReference type="EMBL" id="PUV23959.1"/>
    </source>
</evidence>
<evidence type="ECO:0000256" key="2">
    <source>
        <dbReference type="SAM" id="Phobius"/>
    </source>
</evidence>
<keyword evidence="2" id="KW-0812">Transmembrane</keyword>
<dbReference type="Proteomes" id="UP000250831">
    <property type="component" value="Unassembled WGS sequence"/>
</dbReference>
<dbReference type="GO" id="GO:0005886">
    <property type="term" value="C:plasma membrane"/>
    <property type="evidence" value="ECO:0007669"/>
    <property type="project" value="TreeGrafter"/>
</dbReference>
<dbReference type="GO" id="GO:0006814">
    <property type="term" value="P:sodium ion transport"/>
    <property type="evidence" value="ECO:0007669"/>
    <property type="project" value="InterPro"/>
</dbReference>
<feature type="transmembrane region" description="Helical" evidence="2">
    <location>
        <begin position="50"/>
        <end position="72"/>
    </location>
</feature>
<dbReference type="PANTHER" id="PTHR11328:SF24">
    <property type="entry name" value="MAJOR FACILITATOR SUPERFAMILY (MFS) PROFILE DOMAIN-CONTAINING PROTEIN"/>
    <property type="match status" value="1"/>
</dbReference>
<feature type="transmembrane region" description="Helical" evidence="2">
    <location>
        <begin position="193"/>
        <end position="215"/>
    </location>
</feature>
<feature type="transmembrane region" description="Helical" evidence="2">
    <location>
        <begin position="119"/>
        <end position="141"/>
    </location>
</feature>
<proteinExistence type="inferred from homology"/>
<reference evidence="3 4" key="1">
    <citation type="submission" date="2018-04" db="EMBL/GenBank/DDBJ databases">
        <title>Sphingobacterium sp. M46 Genome.</title>
        <authorList>
            <person name="Cheng J."/>
            <person name="Li Y."/>
        </authorList>
    </citation>
    <scope>NUCLEOTIDE SEQUENCE [LARGE SCALE GENOMIC DNA]</scope>
    <source>
        <strain evidence="3 4">M46</strain>
    </source>
</reference>
<protein>
    <submittedName>
        <fullName evidence="3">MFS transporter</fullName>
    </submittedName>
</protein>
<dbReference type="GO" id="GO:0015293">
    <property type="term" value="F:symporter activity"/>
    <property type="evidence" value="ECO:0007669"/>
    <property type="project" value="InterPro"/>
</dbReference>
<evidence type="ECO:0000256" key="1">
    <source>
        <dbReference type="ARBA" id="ARBA00009617"/>
    </source>
</evidence>
<organism evidence="3 4">
    <name type="scientific">Sphingobacterium athyrii</name>
    <dbReference type="NCBI Taxonomy" id="2152717"/>
    <lineage>
        <taxon>Bacteria</taxon>
        <taxon>Pseudomonadati</taxon>
        <taxon>Bacteroidota</taxon>
        <taxon>Sphingobacteriia</taxon>
        <taxon>Sphingobacteriales</taxon>
        <taxon>Sphingobacteriaceae</taxon>
        <taxon>Sphingobacterium</taxon>
    </lineage>
</organism>
<comment type="caution">
    <text evidence="3">The sequence shown here is derived from an EMBL/GenBank/DDBJ whole genome shotgun (WGS) entry which is preliminary data.</text>
</comment>
<dbReference type="InterPro" id="IPR039672">
    <property type="entry name" value="MFS_2"/>
</dbReference>
<dbReference type="SUPFAM" id="SSF103473">
    <property type="entry name" value="MFS general substrate transporter"/>
    <property type="match status" value="1"/>
</dbReference>